<proteinExistence type="predicted"/>
<reference evidence="2 3" key="1">
    <citation type="journal article" date="2019" name="Int. J. Syst. Evol. Microbiol.">
        <title>The Global Catalogue of Microorganisms (GCM) 10K type strain sequencing project: providing services to taxonomists for standard genome sequencing and annotation.</title>
        <authorList>
            <consortium name="The Broad Institute Genomics Platform"/>
            <consortium name="The Broad Institute Genome Sequencing Center for Infectious Disease"/>
            <person name="Wu L."/>
            <person name="Ma J."/>
        </authorList>
    </citation>
    <scope>NUCLEOTIDE SEQUENCE [LARGE SCALE GENOMIC DNA]</scope>
    <source>
        <strain evidence="2 3">JCM 10303</strain>
    </source>
</reference>
<evidence type="ECO:0000256" key="1">
    <source>
        <dbReference type="ARBA" id="ARBA00023235"/>
    </source>
</evidence>
<dbReference type="Gene3D" id="2.60.120.10">
    <property type="entry name" value="Jelly Rolls"/>
    <property type="match status" value="2"/>
</dbReference>
<dbReference type="Pfam" id="PF04962">
    <property type="entry name" value="KduI"/>
    <property type="match status" value="1"/>
</dbReference>
<dbReference type="InterPro" id="IPR024203">
    <property type="entry name" value="Deoxy-glucuronate_isom_IolB"/>
</dbReference>
<keyword evidence="3" id="KW-1185">Reference proteome</keyword>
<dbReference type="PANTHER" id="PTHR39193">
    <property type="entry name" value="5-DEOXY-GLUCURONATE ISOMERASE"/>
    <property type="match status" value="1"/>
</dbReference>
<dbReference type="PANTHER" id="PTHR39193:SF1">
    <property type="entry name" value="5-DEOXY-GLUCURONATE ISOMERASE"/>
    <property type="match status" value="1"/>
</dbReference>
<evidence type="ECO:0000313" key="3">
    <source>
        <dbReference type="Proteomes" id="UP001500729"/>
    </source>
</evidence>
<dbReference type="InterPro" id="IPR021120">
    <property type="entry name" value="KduI/IolB_isomerase"/>
</dbReference>
<dbReference type="EMBL" id="BAAAGS010000014">
    <property type="protein sequence ID" value="GAA0525411.1"/>
    <property type="molecule type" value="Genomic_DNA"/>
</dbReference>
<name>A0ABN1CT27_SACER</name>
<evidence type="ECO:0000313" key="2">
    <source>
        <dbReference type="EMBL" id="GAA0525411.1"/>
    </source>
</evidence>
<keyword evidence="1 2" id="KW-0413">Isomerase</keyword>
<protein>
    <submittedName>
        <fullName evidence="2">5-deoxy-glucuronate isomerase</fullName>
    </submittedName>
</protein>
<dbReference type="PIRSF" id="PIRSF036628">
    <property type="entry name" value="IolB"/>
    <property type="match status" value="1"/>
</dbReference>
<comment type="caution">
    <text evidence="2">The sequence shown here is derived from an EMBL/GenBank/DDBJ whole genome shotgun (WGS) entry which is preliminary data.</text>
</comment>
<dbReference type="Proteomes" id="UP001500729">
    <property type="component" value="Unassembled WGS sequence"/>
</dbReference>
<dbReference type="GO" id="GO:0016853">
    <property type="term" value="F:isomerase activity"/>
    <property type="evidence" value="ECO:0007669"/>
    <property type="project" value="UniProtKB-KW"/>
</dbReference>
<dbReference type="InterPro" id="IPR014710">
    <property type="entry name" value="RmlC-like_jellyroll"/>
</dbReference>
<dbReference type="InterPro" id="IPR011051">
    <property type="entry name" value="RmlC_Cupin_sf"/>
</dbReference>
<dbReference type="NCBIfam" id="TIGR04378">
    <property type="entry name" value="myo_inos_iolB"/>
    <property type="match status" value="1"/>
</dbReference>
<dbReference type="RefSeq" id="WP_009942428.1">
    <property type="nucleotide sequence ID" value="NZ_BAAAGS010000014.1"/>
</dbReference>
<sequence>MVTDNAFYRPAGTTARDGYTTYVDPESAGWGYSSLRVLELAAGERHELSTGDSEWIVLPLAGGCEVSCDGETFRLDGRESVFKGVTDFAYVPRDADVAITSAEGGRFALTGAKCENRLPARYGPASGVPVELRGAGQASRQVNNFGAAHVFEADRLIAVEVLTPSGNWSSFPPHKHDTEREGESQLEEIYYFEIAGAEGVGYQRVYPSGPDHTTDVLAEVRGGDVVLIPDGWHGPSMAVPGYDMYYLNVMAGPSPDRAWLICDDPAHAWVRGTWGDQPVDSRLPLYTAPEGDQ</sequence>
<organism evidence="2 3">
    <name type="scientific">Saccharopolyspora erythraea</name>
    <name type="common">Streptomyces erythraeus</name>
    <dbReference type="NCBI Taxonomy" id="1836"/>
    <lineage>
        <taxon>Bacteria</taxon>
        <taxon>Bacillati</taxon>
        <taxon>Actinomycetota</taxon>
        <taxon>Actinomycetes</taxon>
        <taxon>Pseudonocardiales</taxon>
        <taxon>Pseudonocardiaceae</taxon>
        <taxon>Saccharopolyspora</taxon>
    </lineage>
</organism>
<accession>A0ABN1CT27</accession>
<gene>
    <name evidence="2" type="primary">iolB</name>
    <name evidence="2" type="ORF">GCM10009533_26000</name>
</gene>
<dbReference type="SUPFAM" id="SSF51182">
    <property type="entry name" value="RmlC-like cupins"/>
    <property type="match status" value="1"/>
</dbReference>